<gene>
    <name evidence="2" type="ORF">EBN03_09155</name>
</gene>
<organism evidence="2 3">
    <name type="scientific">Nocardia stercoris</name>
    <dbReference type="NCBI Taxonomy" id="2483361"/>
    <lineage>
        <taxon>Bacteria</taxon>
        <taxon>Bacillati</taxon>
        <taxon>Actinomycetota</taxon>
        <taxon>Actinomycetes</taxon>
        <taxon>Mycobacteriales</taxon>
        <taxon>Nocardiaceae</taxon>
        <taxon>Nocardia</taxon>
    </lineage>
</organism>
<dbReference type="InterPro" id="IPR011717">
    <property type="entry name" value="TPR-4"/>
</dbReference>
<sequence length="272" mass="28934">MTGPYPHTHGRDDPSAPPLSELYLSPDPVDWHGTPVHPMFFRELGTESATVTLTLRTVVPPPGLRGVGIGLAVSGGHVEFEGRVLRGVDVWADAMTGGVQLALCPDDTEAAFSLTPVWMSADGTVTSWSGNYGMVIEHDPRGIVVLHCSVGVGAVEFSELVVELATAPPSPEAERYRRALYELAVAMHGRGDVEQACQLWRQAAGFGHAGAAYDLGVVRFRLGEHAEAERWWRAAAGHGDARAMAGLAEVLDRRGNAGEARAWRASAAAVPA</sequence>
<proteinExistence type="predicted"/>
<evidence type="ECO:0000256" key="1">
    <source>
        <dbReference type="SAM" id="MobiDB-lite"/>
    </source>
</evidence>
<name>A0A3M2L6P7_9NOCA</name>
<dbReference type="SUPFAM" id="SSF81901">
    <property type="entry name" value="HCP-like"/>
    <property type="match status" value="1"/>
</dbReference>
<keyword evidence="3" id="KW-1185">Reference proteome</keyword>
<dbReference type="InterPro" id="IPR011990">
    <property type="entry name" value="TPR-like_helical_dom_sf"/>
</dbReference>
<feature type="region of interest" description="Disordered" evidence="1">
    <location>
        <begin position="1"/>
        <end position="21"/>
    </location>
</feature>
<comment type="caution">
    <text evidence="2">The sequence shown here is derived from an EMBL/GenBank/DDBJ whole genome shotgun (WGS) entry which is preliminary data.</text>
</comment>
<dbReference type="Pfam" id="PF07721">
    <property type="entry name" value="TPR_4"/>
    <property type="match status" value="3"/>
</dbReference>
<reference evidence="2 3" key="1">
    <citation type="submission" date="2018-10" db="EMBL/GenBank/DDBJ databases">
        <title>Isolation from cow dung.</title>
        <authorList>
            <person name="Ling L."/>
        </authorList>
    </citation>
    <scope>NUCLEOTIDE SEQUENCE [LARGE SCALE GENOMIC DNA]</scope>
    <source>
        <strain evidence="2 3">NEAU-LL90</strain>
    </source>
</reference>
<dbReference type="EMBL" id="RFFH01000003">
    <property type="protein sequence ID" value="RMI33329.1"/>
    <property type="molecule type" value="Genomic_DNA"/>
</dbReference>
<dbReference type="Proteomes" id="UP000279275">
    <property type="component" value="Unassembled WGS sequence"/>
</dbReference>
<dbReference type="RefSeq" id="WP_122187525.1">
    <property type="nucleotide sequence ID" value="NZ_RFFH01000003.1"/>
</dbReference>
<dbReference type="OrthoDB" id="2850580at2"/>
<evidence type="ECO:0000313" key="2">
    <source>
        <dbReference type="EMBL" id="RMI33329.1"/>
    </source>
</evidence>
<evidence type="ECO:0000313" key="3">
    <source>
        <dbReference type="Proteomes" id="UP000279275"/>
    </source>
</evidence>
<dbReference type="Gene3D" id="1.25.40.10">
    <property type="entry name" value="Tetratricopeptide repeat domain"/>
    <property type="match status" value="1"/>
</dbReference>
<protein>
    <submittedName>
        <fullName evidence="2">Tetratricopeptide repeat protein</fullName>
    </submittedName>
</protein>
<dbReference type="GO" id="GO:0042802">
    <property type="term" value="F:identical protein binding"/>
    <property type="evidence" value="ECO:0007669"/>
    <property type="project" value="InterPro"/>
</dbReference>
<dbReference type="AlphaFoldDB" id="A0A3M2L6P7"/>
<accession>A0A3M2L6P7</accession>